<feature type="compositionally biased region" description="Low complexity" evidence="1">
    <location>
        <begin position="760"/>
        <end position="771"/>
    </location>
</feature>
<feature type="compositionally biased region" description="Low complexity" evidence="1">
    <location>
        <begin position="969"/>
        <end position="984"/>
    </location>
</feature>
<protein>
    <submittedName>
        <fullName evidence="2">Uncharacterized protein</fullName>
    </submittedName>
</protein>
<feature type="compositionally biased region" description="Polar residues" evidence="1">
    <location>
        <begin position="504"/>
        <end position="526"/>
    </location>
</feature>
<feature type="region of interest" description="Disordered" evidence="1">
    <location>
        <begin position="759"/>
        <end position="833"/>
    </location>
</feature>
<evidence type="ECO:0000313" key="2">
    <source>
        <dbReference type="EMBL" id="KAF5836720.1"/>
    </source>
</evidence>
<organism evidence="2 3">
    <name type="scientific">Dunaliella salina</name>
    <name type="common">Green alga</name>
    <name type="synonym">Protococcus salinus</name>
    <dbReference type="NCBI Taxonomy" id="3046"/>
    <lineage>
        <taxon>Eukaryota</taxon>
        <taxon>Viridiplantae</taxon>
        <taxon>Chlorophyta</taxon>
        <taxon>core chlorophytes</taxon>
        <taxon>Chlorophyceae</taxon>
        <taxon>CS clade</taxon>
        <taxon>Chlamydomonadales</taxon>
        <taxon>Dunaliellaceae</taxon>
        <taxon>Dunaliella</taxon>
    </lineage>
</organism>
<feature type="compositionally biased region" description="Low complexity" evidence="1">
    <location>
        <begin position="1219"/>
        <end position="1228"/>
    </location>
</feature>
<dbReference type="Proteomes" id="UP000815325">
    <property type="component" value="Unassembled WGS sequence"/>
</dbReference>
<feature type="region of interest" description="Disordered" evidence="1">
    <location>
        <begin position="1219"/>
        <end position="1252"/>
    </location>
</feature>
<keyword evidence="3" id="KW-1185">Reference proteome</keyword>
<feature type="compositionally biased region" description="Pro residues" evidence="1">
    <location>
        <begin position="465"/>
        <end position="476"/>
    </location>
</feature>
<name>A0ABQ7GQ30_DUNSA</name>
<evidence type="ECO:0000313" key="3">
    <source>
        <dbReference type="Proteomes" id="UP000815325"/>
    </source>
</evidence>
<feature type="compositionally biased region" description="Gly residues" evidence="1">
    <location>
        <begin position="1229"/>
        <end position="1244"/>
    </location>
</feature>
<feature type="compositionally biased region" description="Low complexity" evidence="1">
    <location>
        <begin position="558"/>
        <end position="576"/>
    </location>
</feature>
<accession>A0ABQ7GQ30</accession>
<feature type="region of interest" description="Disordered" evidence="1">
    <location>
        <begin position="163"/>
        <end position="182"/>
    </location>
</feature>
<dbReference type="EMBL" id="MU069646">
    <property type="protein sequence ID" value="KAF5836720.1"/>
    <property type="molecule type" value="Genomic_DNA"/>
</dbReference>
<feature type="compositionally biased region" description="Low complexity" evidence="1">
    <location>
        <begin position="143"/>
        <end position="152"/>
    </location>
</feature>
<evidence type="ECO:0000256" key="1">
    <source>
        <dbReference type="SAM" id="MobiDB-lite"/>
    </source>
</evidence>
<proteinExistence type="predicted"/>
<gene>
    <name evidence="2" type="ORF">DUNSADRAFT_5547</name>
</gene>
<feature type="region of interest" description="Disordered" evidence="1">
    <location>
        <begin position="961"/>
        <end position="1026"/>
    </location>
</feature>
<feature type="compositionally biased region" description="Polar residues" evidence="1">
    <location>
        <begin position="356"/>
        <end position="365"/>
    </location>
</feature>
<feature type="region of interest" description="Disordered" evidence="1">
    <location>
        <begin position="310"/>
        <end position="437"/>
    </location>
</feature>
<feature type="region of interest" description="Disordered" evidence="1">
    <location>
        <begin position="107"/>
        <end position="156"/>
    </location>
</feature>
<feature type="compositionally biased region" description="Basic residues" evidence="1">
    <location>
        <begin position="316"/>
        <end position="349"/>
    </location>
</feature>
<reference evidence="2" key="1">
    <citation type="submission" date="2017-08" db="EMBL/GenBank/DDBJ databases">
        <authorList>
            <person name="Polle J.E."/>
            <person name="Barry K."/>
            <person name="Cushman J."/>
            <person name="Schmutz J."/>
            <person name="Tran D."/>
            <person name="Hathwaick L.T."/>
            <person name="Yim W.C."/>
            <person name="Jenkins J."/>
            <person name="Mckie-Krisberg Z.M."/>
            <person name="Prochnik S."/>
            <person name="Lindquist E."/>
            <person name="Dockter R.B."/>
            <person name="Adam C."/>
            <person name="Molina H."/>
            <person name="Bunkerborg J."/>
            <person name="Jin E."/>
            <person name="Buchheim M."/>
            <person name="Magnuson J."/>
        </authorList>
    </citation>
    <scope>NUCLEOTIDE SEQUENCE</scope>
    <source>
        <strain evidence="2">CCAP 19/18</strain>
    </source>
</reference>
<feature type="region of interest" description="Disordered" evidence="1">
    <location>
        <begin position="259"/>
        <end position="296"/>
    </location>
</feature>
<feature type="compositionally biased region" description="Polar residues" evidence="1">
    <location>
        <begin position="380"/>
        <end position="399"/>
    </location>
</feature>
<feature type="region of interest" description="Disordered" evidence="1">
    <location>
        <begin position="461"/>
        <end position="662"/>
    </location>
</feature>
<comment type="caution">
    <text evidence="2">The sequence shown here is derived from an EMBL/GenBank/DDBJ whole genome shotgun (WGS) entry which is preliminary data.</text>
</comment>
<sequence length="1252" mass="127676">MGTNGSACPHMDTAQLIRALPFCAPHARPTQTSPSQILPHISFPFFSCATLSQVQESCSRSMGINSSTCPHMNTAQLMRMCQDMDLIAGPGAPSFYAVHTTNLCSSPRGSVSHSPAAESPRTSSSVGSMGAWQQEGDGQHGDSASGGEEAAGQPGSVAAWQEGEGVEPSFAPSRTAVPDAPPLTRQDVDLIVARCKGAQCKLDFPRWLRVLAQLSSASGLDLFTLLTDHVRRLKALARQQTLEQLAPQPLLAQLGSQSHLHHPTLSTSPTRQAPLDFSSLSPAAAPPTSSLDHRPQHSLERAVRTMPLHQHPPTLFHHHHHHHHHHPQHQPLGHTRRSPPRSAHTRVRGVRVPWSASCSAPSPNLNHVRPGTAMPAFAPASNSSALHPSGLASQHNANHPASADSLCPPHRPSKPPSSAPFNSRPVDYPPLYPRHSSPTSAPLLSHPCYLPPNTDSFSFSAPLPTSHPFPSPPPGPCTSSPVSDPTLSHSPSGTHHPLPPPSQSIPLHSSSNQEARSKSATSSSHMGATPHSFSAMPHATKELTREGVADARSSQNTPKSLSSPQISPLSSLIAPPRTLSSRSWSAVHAGHHTKPTFSSRCHSACSRGGPAETGDHGNEHGGGGSGRFQGPRSLAATFPRPVTSRSEPIPSRLSGSVSPGRAHGSFDPGWEVGMGGDGEGSGSGSGLLNCTHVGTDGGFSHAASRLSRYLQAGTPGANTGVPSYANVNALRTLPPGNAPKLKRPAGVAAEVWGLPPSPLSRPTTSASAPAAPYGPHSFPSMGSVPDDAIPDAKTGATTSVSAAQPPPPPSPLPARASSPKPTPREGPVPSLKQDIPTEELALKLGHLEDQLARLHATATAAAASTGKMTAAAVAAATAASKRTAVHNAADAAPAAAAAGGGKAGNGEGDVMRLVEEGAEQAEEAILRSIASTEPHDWARHKMLQAALVSVKNARIADKHAEAAHRAPNPTLSSTSSAQQSRPSRLAAVTHATDSPWQRSHLVAAAPAAEDNGSRKEGKPPTTARAPLTTFNQSTTAYAALMSGSTQEQSTPANSACIDTSRAAAAPAATQLGVNAQGGMATSAGACTGVQHPGALTAKHGSEFAHEGMQQGVPTGELGAAAASCQGNSSEAPVVGLPLQHGSSGQVAPGEGAHAEAVPGVSGVHGNVAAQGFEQEGCNTHGPWPAESADARGADAGGERAGYAGARGVGAGDVSAGGALGTTGALGPMAAGGAGTEGADAGGASNGDVSAGR</sequence>
<feature type="compositionally biased region" description="Low complexity" evidence="1">
    <location>
        <begin position="273"/>
        <end position="290"/>
    </location>
</feature>
<feature type="compositionally biased region" description="Basic and acidic residues" evidence="1">
    <location>
        <begin position="539"/>
        <end position="549"/>
    </location>
</feature>